<evidence type="ECO:0000313" key="3">
    <source>
        <dbReference type="EMBL" id="GBO37587.1"/>
    </source>
</evidence>
<protein>
    <submittedName>
        <fullName evidence="2">Uncharacterized protein</fullName>
    </submittedName>
</protein>
<sequence>MNTSHGVQDNLTEALADARSIMSPCGNTSSARPSPRVRSPTENERFMVMEESASSVANKPWTPEGRSLTSSIAFML</sequence>
<feature type="compositionally biased region" description="Polar residues" evidence="1">
    <location>
        <begin position="1"/>
        <end position="11"/>
    </location>
</feature>
<comment type="caution">
    <text evidence="2">The sequence shown here is derived from an EMBL/GenBank/DDBJ whole genome shotgun (WGS) entry which is preliminary data.</text>
</comment>
<evidence type="ECO:0000313" key="4">
    <source>
        <dbReference type="Proteomes" id="UP000499080"/>
    </source>
</evidence>
<organism evidence="2 4">
    <name type="scientific">Araneus ventricosus</name>
    <name type="common">Orbweaver spider</name>
    <name type="synonym">Epeira ventricosa</name>
    <dbReference type="NCBI Taxonomy" id="182803"/>
    <lineage>
        <taxon>Eukaryota</taxon>
        <taxon>Metazoa</taxon>
        <taxon>Ecdysozoa</taxon>
        <taxon>Arthropoda</taxon>
        <taxon>Chelicerata</taxon>
        <taxon>Arachnida</taxon>
        <taxon>Araneae</taxon>
        <taxon>Araneomorphae</taxon>
        <taxon>Entelegynae</taxon>
        <taxon>Araneoidea</taxon>
        <taxon>Araneidae</taxon>
        <taxon>Araneus</taxon>
    </lineage>
</organism>
<evidence type="ECO:0000313" key="2">
    <source>
        <dbReference type="EMBL" id="GBM91879.1"/>
    </source>
</evidence>
<accession>A0A4Y2JR10</accession>
<dbReference type="AlphaFoldDB" id="A0A4Y2JR10"/>
<reference evidence="2 4" key="1">
    <citation type="journal article" date="2019" name="Sci. Rep.">
        <title>Orb-weaving spider Araneus ventricosus genome elucidates the spidroin gene catalogue.</title>
        <authorList>
            <person name="Kono N."/>
            <person name="Nakamura H."/>
            <person name="Ohtoshi R."/>
            <person name="Moran D.A.P."/>
            <person name="Shinohara A."/>
            <person name="Yoshida Y."/>
            <person name="Fujiwara M."/>
            <person name="Mori M."/>
            <person name="Tomita M."/>
            <person name="Arakawa K."/>
        </authorList>
    </citation>
    <scope>NUCLEOTIDE SEQUENCE [LARGE SCALE GENOMIC DNA]</scope>
</reference>
<gene>
    <name evidence="3" type="ORF">AVEN_181923_1</name>
    <name evidence="2" type="ORF">AVEN_270169_1</name>
</gene>
<dbReference type="Proteomes" id="UP000499080">
    <property type="component" value="Unassembled WGS sequence"/>
</dbReference>
<name>A0A4Y2JR10_ARAVE</name>
<evidence type="ECO:0000256" key="1">
    <source>
        <dbReference type="SAM" id="MobiDB-lite"/>
    </source>
</evidence>
<dbReference type="EMBL" id="BGPR01062086">
    <property type="protein sequence ID" value="GBO37587.1"/>
    <property type="molecule type" value="Genomic_DNA"/>
</dbReference>
<keyword evidence="4" id="KW-1185">Reference proteome</keyword>
<dbReference type="EMBL" id="BGPR01003740">
    <property type="protein sequence ID" value="GBM91879.1"/>
    <property type="molecule type" value="Genomic_DNA"/>
</dbReference>
<feature type="compositionally biased region" description="Low complexity" evidence="1">
    <location>
        <begin position="29"/>
        <end position="38"/>
    </location>
</feature>
<feature type="region of interest" description="Disordered" evidence="1">
    <location>
        <begin position="1"/>
        <end position="42"/>
    </location>
</feature>
<proteinExistence type="predicted"/>